<evidence type="ECO:0000313" key="1">
    <source>
        <dbReference type="EMBL" id="CBJ31369.1"/>
    </source>
</evidence>
<keyword evidence="2" id="KW-1185">Reference proteome</keyword>
<dbReference type="Proteomes" id="UP000002630">
    <property type="component" value="Linkage Group LG30"/>
</dbReference>
<proteinExistence type="predicted"/>
<dbReference type="OrthoDB" id="10443321at2759"/>
<protein>
    <submittedName>
        <fullName evidence="1">Uncharacterized protein</fullName>
    </submittedName>
</protein>
<organism evidence="1 2">
    <name type="scientific">Ectocarpus siliculosus</name>
    <name type="common">Brown alga</name>
    <name type="synonym">Conferva siliculosa</name>
    <dbReference type="NCBI Taxonomy" id="2880"/>
    <lineage>
        <taxon>Eukaryota</taxon>
        <taxon>Sar</taxon>
        <taxon>Stramenopiles</taxon>
        <taxon>Ochrophyta</taxon>
        <taxon>PX clade</taxon>
        <taxon>Phaeophyceae</taxon>
        <taxon>Ectocarpales</taxon>
        <taxon>Ectocarpaceae</taxon>
        <taxon>Ectocarpus</taxon>
    </lineage>
</organism>
<sequence>MGRQREKEYRATFGVGSKTVEPKPRNSDTYYNDTVTKLRSVGYANAILFVVTQERVTPTLIKNYGLLYRALNRLDCVKMFVLRRETSYLLLNKSDQEAHESESRRTVNQILDATNLKNFSKMQFFMLTNGSGEEQDKQVKYMREQVKRSPRVEVNATEGLRLTTEVKSDDLDGKGSDDGTIRQHYPHSLYQQRTGKRVLAGRKRNPAAAVVPRSVFHAGSVRVNRSQNHFMMHVTEPP</sequence>
<name>D7FTA3_ECTSI</name>
<dbReference type="AlphaFoldDB" id="D7FTA3"/>
<evidence type="ECO:0000313" key="2">
    <source>
        <dbReference type="Proteomes" id="UP000002630"/>
    </source>
</evidence>
<reference evidence="1 2" key="1">
    <citation type="journal article" date="2010" name="Nature">
        <title>The Ectocarpus genome and the independent evolution of multicellularity in brown algae.</title>
        <authorList>
            <person name="Cock J.M."/>
            <person name="Sterck L."/>
            <person name="Rouze P."/>
            <person name="Scornet D."/>
            <person name="Allen A.E."/>
            <person name="Amoutzias G."/>
            <person name="Anthouard V."/>
            <person name="Artiguenave F."/>
            <person name="Aury J.M."/>
            <person name="Badger J.H."/>
            <person name="Beszteri B."/>
            <person name="Billiau K."/>
            <person name="Bonnet E."/>
            <person name="Bothwell J.H."/>
            <person name="Bowler C."/>
            <person name="Boyen C."/>
            <person name="Brownlee C."/>
            <person name="Carrano C.J."/>
            <person name="Charrier B."/>
            <person name="Cho G.Y."/>
            <person name="Coelho S.M."/>
            <person name="Collen J."/>
            <person name="Corre E."/>
            <person name="Da Silva C."/>
            <person name="Delage L."/>
            <person name="Delaroque N."/>
            <person name="Dittami S.M."/>
            <person name="Doulbeau S."/>
            <person name="Elias M."/>
            <person name="Farnham G."/>
            <person name="Gachon C.M."/>
            <person name="Gschloessl B."/>
            <person name="Heesch S."/>
            <person name="Jabbari K."/>
            <person name="Jubin C."/>
            <person name="Kawai H."/>
            <person name="Kimura K."/>
            <person name="Kloareg B."/>
            <person name="Kupper F.C."/>
            <person name="Lang D."/>
            <person name="Le Bail A."/>
            <person name="Leblanc C."/>
            <person name="Lerouge P."/>
            <person name="Lohr M."/>
            <person name="Lopez P.J."/>
            <person name="Martens C."/>
            <person name="Maumus F."/>
            <person name="Michel G."/>
            <person name="Miranda-Saavedra D."/>
            <person name="Morales J."/>
            <person name="Moreau H."/>
            <person name="Motomura T."/>
            <person name="Nagasato C."/>
            <person name="Napoli C.A."/>
            <person name="Nelson D.R."/>
            <person name="Nyvall-Collen P."/>
            <person name="Peters A.F."/>
            <person name="Pommier C."/>
            <person name="Potin P."/>
            <person name="Poulain J."/>
            <person name="Quesneville H."/>
            <person name="Read B."/>
            <person name="Rensing S.A."/>
            <person name="Ritter A."/>
            <person name="Rousvoal S."/>
            <person name="Samanta M."/>
            <person name="Samson G."/>
            <person name="Schroeder D.C."/>
            <person name="Segurens B."/>
            <person name="Strittmatter M."/>
            <person name="Tonon T."/>
            <person name="Tregear J.W."/>
            <person name="Valentin K."/>
            <person name="von Dassow P."/>
            <person name="Yamagishi T."/>
            <person name="Van de Peer Y."/>
            <person name="Wincker P."/>
        </authorList>
    </citation>
    <scope>NUCLEOTIDE SEQUENCE [LARGE SCALE GENOMIC DNA]</scope>
    <source>
        <strain evidence="2">Ec32 / CCAP1310/4</strain>
    </source>
</reference>
<dbReference type="EMBL" id="FN648429">
    <property type="protein sequence ID" value="CBJ31369.1"/>
    <property type="molecule type" value="Genomic_DNA"/>
</dbReference>
<gene>
    <name evidence="1" type="ORF">Esi_0248_0008</name>
</gene>
<accession>D7FTA3</accession>
<dbReference type="EMBL" id="FN649755">
    <property type="protein sequence ID" value="CBJ31369.1"/>
    <property type="molecule type" value="Genomic_DNA"/>
</dbReference>
<dbReference type="InParanoid" id="D7FTA3"/>